<dbReference type="PROSITE" id="PS51144">
    <property type="entry name" value="ALPHA_CA_2"/>
    <property type="match status" value="1"/>
</dbReference>
<dbReference type="EMBL" id="GL440609">
    <property type="protein sequence ID" value="EFN65688.1"/>
    <property type="molecule type" value="Genomic_DNA"/>
</dbReference>
<dbReference type="Proteomes" id="UP000000311">
    <property type="component" value="Unassembled WGS sequence"/>
</dbReference>
<proteinExistence type="inferred from homology"/>
<protein>
    <submittedName>
        <fullName evidence="3">Carbonic anhydrase 13</fullName>
    </submittedName>
</protein>
<feature type="non-terminal residue" evidence="3">
    <location>
        <position position="1"/>
    </location>
</feature>
<organism evidence="4">
    <name type="scientific">Camponotus floridanus</name>
    <name type="common">Florida carpenter ant</name>
    <dbReference type="NCBI Taxonomy" id="104421"/>
    <lineage>
        <taxon>Eukaryota</taxon>
        <taxon>Metazoa</taxon>
        <taxon>Ecdysozoa</taxon>
        <taxon>Arthropoda</taxon>
        <taxon>Hexapoda</taxon>
        <taxon>Insecta</taxon>
        <taxon>Pterygota</taxon>
        <taxon>Neoptera</taxon>
        <taxon>Endopterygota</taxon>
        <taxon>Hymenoptera</taxon>
        <taxon>Apocrita</taxon>
        <taxon>Aculeata</taxon>
        <taxon>Formicoidea</taxon>
        <taxon>Formicidae</taxon>
        <taxon>Formicinae</taxon>
        <taxon>Camponotus</taxon>
    </lineage>
</organism>
<dbReference type="InterPro" id="IPR036398">
    <property type="entry name" value="CA_dom_sf"/>
</dbReference>
<dbReference type="Gene3D" id="3.10.200.10">
    <property type="entry name" value="Alpha carbonic anhydrase"/>
    <property type="match status" value="1"/>
</dbReference>
<keyword evidence="4" id="KW-1185">Reference proteome</keyword>
<evidence type="ECO:0000259" key="2">
    <source>
        <dbReference type="PROSITE" id="PS51144"/>
    </source>
</evidence>
<dbReference type="OMA" id="ELHAVHY"/>
<dbReference type="GO" id="GO:0004089">
    <property type="term" value="F:carbonate dehydratase activity"/>
    <property type="evidence" value="ECO:0007669"/>
    <property type="project" value="InterPro"/>
</dbReference>
<evidence type="ECO:0000313" key="3">
    <source>
        <dbReference type="EMBL" id="EFN65688.1"/>
    </source>
</evidence>
<dbReference type="Pfam" id="PF00194">
    <property type="entry name" value="Carb_anhydrase"/>
    <property type="match status" value="1"/>
</dbReference>
<dbReference type="InterPro" id="IPR001148">
    <property type="entry name" value="CA_dom"/>
</dbReference>
<reference evidence="3 4" key="1">
    <citation type="journal article" date="2010" name="Science">
        <title>Genomic comparison of the ants Camponotus floridanus and Harpegnathos saltator.</title>
        <authorList>
            <person name="Bonasio R."/>
            <person name="Zhang G."/>
            <person name="Ye C."/>
            <person name="Mutti N.S."/>
            <person name="Fang X."/>
            <person name="Qin N."/>
            <person name="Donahue G."/>
            <person name="Yang P."/>
            <person name="Li Q."/>
            <person name="Li C."/>
            <person name="Zhang P."/>
            <person name="Huang Z."/>
            <person name="Berger S.L."/>
            <person name="Reinberg D."/>
            <person name="Wang J."/>
            <person name="Liebig J."/>
        </authorList>
    </citation>
    <scope>NUCLEOTIDE SEQUENCE [LARGE SCALE GENOMIC DNA]</scope>
    <source>
        <strain evidence="4">C129</strain>
    </source>
</reference>
<dbReference type="STRING" id="104421.E2ALI6"/>
<dbReference type="AlphaFoldDB" id="E2ALI6"/>
<sequence>RFIQQLAKTDGKLESPINLNISHMKVIKLNPVQWHNYNDTPKKMKLTNTGYTVILSATWHAEEPYLCGGPFVGNYIFSQLHFHWGKTDMNGSEHYIDGGSMPMELHAVHYKSDYETQVAALRQNGGIIILVYLFQLQESPNPFLDDIIKTLPFIQAAHSSIRLVPFPITNIMRCFQHDYIMYWGSIRMTNIKNSILWLISREPLGISIEQIAEFRTLYDEHKMPILTNCQPLKDRGDRNVFHVCPSGSMYATLLPIP</sequence>
<dbReference type="InParanoid" id="E2ALI6"/>
<feature type="non-terminal residue" evidence="3">
    <location>
        <position position="257"/>
    </location>
</feature>
<evidence type="ECO:0000313" key="4">
    <source>
        <dbReference type="Proteomes" id="UP000000311"/>
    </source>
</evidence>
<dbReference type="OrthoDB" id="429145at2759"/>
<dbReference type="GO" id="GO:0008270">
    <property type="term" value="F:zinc ion binding"/>
    <property type="evidence" value="ECO:0007669"/>
    <property type="project" value="InterPro"/>
</dbReference>
<dbReference type="PANTHER" id="PTHR18952:SF233">
    <property type="entry name" value="CARBONIC ANHYDRASE 14"/>
    <property type="match status" value="1"/>
</dbReference>
<name>E2ALI6_CAMFO</name>
<accession>E2ALI6</accession>
<dbReference type="InterPro" id="IPR023561">
    <property type="entry name" value="Carbonic_anhydrase_a-class"/>
</dbReference>
<dbReference type="PANTHER" id="PTHR18952">
    <property type="entry name" value="CARBONIC ANHYDRASE"/>
    <property type="match status" value="1"/>
</dbReference>
<dbReference type="SMART" id="SM01057">
    <property type="entry name" value="Carb_anhydrase"/>
    <property type="match status" value="1"/>
</dbReference>
<comment type="similarity">
    <text evidence="1">Belongs to the alpha-carbonic anhydrase family.</text>
</comment>
<feature type="domain" description="Alpha-carbonic anhydrase" evidence="2">
    <location>
        <begin position="1"/>
        <end position="244"/>
    </location>
</feature>
<gene>
    <name evidence="3" type="ORF">EAG_10945</name>
</gene>
<dbReference type="GO" id="GO:0005737">
    <property type="term" value="C:cytoplasm"/>
    <property type="evidence" value="ECO:0007669"/>
    <property type="project" value="TreeGrafter"/>
</dbReference>
<evidence type="ECO:0000256" key="1">
    <source>
        <dbReference type="ARBA" id="ARBA00010718"/>
    </source>
</evidence>
<dbReference type="SUPFAM" id="SSF51069">
    <property type="entry name" value="Carbonic anhydrase"/>
    <property type="match status" value="1"/>
</dbReference>